<accession>A0A6N3STP1</accession>
<gene>
    <name evidence="7" type="primary">dhaL</name>
    <name evidence="6" type="ORF">Abci_025_047</name>
    <name evidence="7" type="ORF">ACI01nite_22300</name>
</gene>
<dbReference type="STRING" id="1231339.Abci_025_047"/>
<keyword evidence="2 4" id="KW-0560">Oxidoreductase</keyword>
<dbReference type="Gene3D" id="3.40.605.10">
    <property type="entry name" value="Aldehyde Dehydrogenase, Chain A, domain 1"/>
    <property type="match status" value="1"/>
</dbReference>
<dbReference type="GO" id="GO:0004030">
    <property type="term" value="F:aldehyde dehydrogenase [NAD(P)+] activity"/>
    <property type="evidence" value="ECO:0007669"/>
    <property type="project" value="UniProtKB-ARBA"/>
</dbReference>
<evidence type="ECO:0000313" key="8">
    <source>
        <dbReference type="Proteomes" id="UP000032671"/>
    </source>
</evidence>
<evidence type="ECO:0000313" key="7">
    <source>
        <dbReference type="EMBL" id="GEL59628.1"/>
    </source>
</evidence>
<dbReference type="PROSITE" id="PS00687">
    <property type="entry name" value="ALDEHYDE_DEHYDR_GLU"/>
    <property type="match status" value="1"/>
</dbReference>
<name>A0A0D6N650_9PROT</name>
<evidence type="ECO:0000256" key="2">
    <source>
        <dbReference type="ARBA" id="ARBA00023002"/>
    </source>
</evidence>
<sequence>MADSLTASECKALAEKLAGTVRNQAFINGEFTPAASGRTYTTTNPATGAVITEVAGGDTADIDRAVLHARKSFEDGVWSKRSPSERKTVLLKFAALLEAEAASLAVLESLDSGKPVGECLALDVPDTINTIRWHAELIDKIYDSTAPSGSDAMTLVVREPIGVVGCVLPWNFPLMMIGWKIGPALAAGCSLIVKPAEDTSLTALRVAELAYQAGIPAGVFNVVPGLGAEAGAALGLHNDVDMVTFTGSTQTGKRFLRYAADSNLKRVVLECGGKNPAVVLKDAPDLSVVAGHIVNGAFWNMGENCSATSRLIVHASLKDELLKHVIEQISSWKMGDPLDPSNQLGALVNKAHFEKVSSYLDIAKQEGLTVLTGGKTQEGVYVEPTIIDNVTPESKLFREEIFGPVLTVTTFETVEEAIRLANDTSYGLAASVYTESLSNAIKVSRAIRAGCVTVNCFGEGDASTPFGGYKQSGFGGRDKSIFAHDQYTEIKTIWFSV</sequence>
<dbReference type="Pfam" id="PF00171">
    <property type="entry name" value="Aldedh"/>
    <property type="match status" value="1"/>
</dbReference>
<dbReference type="CDD" id="cd07112">
    <property type="entry name" value="ALDH_GABALDH-PuuC"/>
    <property type="match status" value="1"/>
</dbReference>
<dbReference type="InterPro" id="IPR016162">
    <property type="entry name" value="Ald_DH_N"/>
</dbReference>
<dbReference type="Gene3D" id="3.40.309.10">
    <property type="entry name" value="Aldehyde Dehydrogenase, Chain A, domain 2"/>
    <property type="match status" value="1"/>
</dbReference>
<keyword evidence="9" id="KW-1185">Reference proteome</keyword>
<evidence type="ECO:0000313" key="6">
    <source>
        <dbReference type="EMBL" id="GAN61502.1"/>
    </source>
</evidence>
<comment type="caution">
    <text evidence="6">The sequence shown here is derived from an EMBL/GenBank/DDBJ whole genome shotgun (WGS) entry which is preliminary data.</text>
</comment>
<dbReference type="FunFam" id="3.40.605.10:FF:000001">
    <property type="entry name" value="Aldehyde dehydrogenase 1"/>
    <property type="match status" value="1"/>
</dbReference>
<dbReference type="AlphaFoldDB" id="A0A0D6N650"/>
<dbReference type="PANTHER" id="PTHR11699">
    <property type="entry name" value="ALDEHYDE DEHYDROGENASE-RELATED"/>
    <property type="match status" value="1"/>
</dbReference>
<dbReference type="EMBL" id="BAMV01000025">
    <property type="protein sequence ID" value="GAN61502.1"/>
    <property type="molecule type" value="Genomic_DNA"/>
</dbReference>
<dbReference type="FunFam" id="3.40.309.10:FF:000012">
    <property type="entry name" value="Betaine aldehyde dehydrogenase"/>
    <property type="match status" value="1"/>
</dbReference>
<dbReference type="InterPro" id="IPR016161">
    <property type="entry name" value="Ald_DH/histidinol_DH"/>
</dbReference>
<dbReference type="InterPro" id="IPR015590">
    <property type="entry name" value="Aldehyde_DH_dom"/>
</dbReference>
<evidence type="ECO:0000256" key="3">
    <source>
        <dbReference type="PROSITE-ProRule" id="PRU10007"/>
    </source>
</evidence>
<evidence type="ECO:0000313" key="9">
    <source>
        <dbReference type="Proteomes" id="UP000321891"/>
    </source>
</evidence>
<accession>A0A0D6N650</accession>
<dbReference type="Proteomes" id="UP000321891">
    <property type="component" value="Unassembled WGS sequence"/>
</dbReference>
<organism evidence="6 8">
    <name type="scientific">Acetobacter cibinongensis</name>
    <dbReference type="NCBI Taxonomy" id="146475"/>
    <lineage>
        <taxon>Bacteria</taxon>
        <taxon>Pseudomonadati</taxon>
        <taxon>Pseudomonadota</taxon>
        <taxon>Alphaproteobacteria</taxon>
        <taxon>Acetobacterales</taxon>
        <taxon>Acetobacteraceae</taxon>
        <taxon>Acetobacter</taxon>
    </lineage>
</organism>
<reference evidence="6 8" key="1">
    <citation type="submission" date="2012-11" db="EMBL/GenBank/DDBJ databases">
        <title>Whole genome sequence of Acetobacter cibinongensis 4H-1.</title>
        <authorList>
            <person name="Azuma Y."/>
            <person name="Higashiura N."/>
            <person name="Hirakawa H."/>
            <person name="Matsushita K."/>
        </authorList>
    </citation>
    <scope>NUCLEOTIDE SEQUENCE [LARGE SCALE GENOMIC DNA]</scope>
    <source>
        <strain evidence="6 8">4H-1</strain>
    </source>
</reference>
<dbReference type="InterPro" id="IPR016163">
    <property type="entry name" value="Ald_DH_C"/>
</dbReference>
<feature type="active site" evidence="3">
    <location>
        <position position="270"/>
    </location>
</feature>
<evidence type="ECO:0000256" key="1">
    <source>
        <dbReference type="ARBA" id="ARBA00009986"/>
    </source>
</evidence>
<dbReference type="Proteomes" id="UP000032671">
    <property type="component" value="Unassembled WGS sequence"/>
</dbReference>
<dbReference type="EMBL" id="BJVU01000011">
    <property type="protein sequence ID" value="GEL59628.1"/>
    <property type="molecule type" value="Genomic_DNA"/>
</dbReference>
<comment type="similarity">
    <text evidence="1 4">Belongs to the aldehyde dehydrogenase family.</text>
</comment>
<dbReference type="InterPro" id="IPR016160">
    <property type="entry name" value="Ald_DH_CS_CYS"/>
</dbReference>
<dbReference type="PROSITE" id="PS00070">
    <property type="entry name" value="ALDEHYDE_DEHYDR_CYS"/>
    <property type="match status" value="1"/>
</dbReference>
<evidence type="ECO:0000259" key="5">
    <source>
        <dbReference type="Pfam" id="PF00171"/>
    </source>
</evidence>
<evidence type="ECO:0000256" key="4">
    <source>
        <dbReference type="RuleBase" id="RU003345"/>
    </source>
</evidence>
<feature type="domain" description="Aldehyde dehydrogenase" evidence="5">
    <location>
        <begin position="33"/>
        <end position="493"/>
    </location>
</feature>
<proteinExistence type="inferred from homology"/>
<dbReference type="InterPro" id="IPR029510">
    <property type="entry name" value="Ald_DH_CS_GLU"/>
</dbReference>
<reference evidence="7 9" key="2">
    <citation type="submission" date="2019-07" db="EMBL/GenBank/DDBJ databases">
        <title>Whole genome shotgun sequence of Acetobacter cibinongensis NBRC 16605.</title>
        <authorList>
            <person name="Hosoyama A."/>
            <person name="Uohara A."/>
            <person name="Ohji S."/>
            <person name="Ichikawa N."/>
        </authorList>
    </citation>
    <scope>NUCLEOTIDE SEQUENCE [LARGE SCALE GENOMIC DNA]</scope>
    <source>
        <strain evidence="7 9">NBRC 16605</strain>
    </source>
</reference>
<dbReference type="RefSeq" id="WP_048839545.1">
    <property type="nucleotide sequence ID" value="NZ_BAMV01000025.1"/>
</dbReference>
<protein>
    <submittedName>
        <fullName evidence="6">Aldehyde dehydrogenase</fullName>
    </submittedName>
</protein>
<dbReference type="SUPFAM" id="SSF53720">
    <property type="entry name" value="ALDH-like"/>
    <property type="match status" value="1"/>
</dbReference>